<dbReference type="Gene3D" id="3.30.429.10">
    <property type="entry name" value="Macrophage Migration Inhibitory Factor"/>
    <property type="match status" value="1"/>
</dbReference>
<dbReference type="CDD" id="cd00580">
    <property type="entry name" value="CHMI"/>
    <property type="match status" value="1"/>
</dbReference>
<reference evidence="1 2" key="1">
    <citation type="submission" date="2019-09" db="EMBL/GenBank/DDBJ databases">
        <title>FDA dAtabase for Regulatory Grade micrObial Sequences (FDA-ARGOS): Supporting development and validation of Infectious Disease Dx tests.</title>
        <authorList>
            <person name="Sciortino C."/>
            <person name="Tallon L."/>
            <person name="Sadzewicz L."/>
            <person name="Vavikolanu K."/>
            <person name="Mehta A."/>
            <person name="Aluvathingal J."/>
            <person name="Nadendla S."/>
            <person name="Nandy P."/>
            <person name="Geyer C."/>
            <person name="Yan Y."/>
            <person name="Sichtig H."/>
        </authorList>
    </citation>
    <scope>NUCLEOTIDE SEQUENCE [LARGE SCALE GENOMIC DNA]</scope>
    <source>
        <strain evidence="1 2">FDAARGOS_664</strain>
    </source>
</reference>
<dbReference type="OrthoDB" id="9814215at2"/>
<keyword evidence="1" id="KW-0413">Isomerase</keyword>
<evidence type="ECO:0000313" key="2">
    <source>
        <dbReference type="Proteomes" id="UP000322822"/>
    </source>
</evidence>
<name>A0A5P2HFR7_9BURK</name>
<dbReference type="PANTHER" id="PTHR37950">
    <property type="entry name" value="4-HYDROXYPHENYLACETATE CATABOLISM PROTEIN"/>
    <property type="match status" value="1"/>
</dbReference>
<evidence type="ECO:0000313" key="1">
    <source>
        <dbReference type="EMBL" id="QET06353.1"/>
    </source>
</evidence>
<dbReference type="Proteomes" id="UP000322822">
    <property type="component" value="Chromosome 2"/>
</dbReference>
<dbReference type="InterPro" id="IPR014347">
    <property type="entry name" value="Tautomerase/MIF_sf"/>
</dbReference>
<dbReference type="GO" id="GO:0008704">
    <property type="term" value="F:5-carboxymethyl-2-hydroxymuconate delta-isomerase activity"/>
    <property type="evidence" value="ECO:0007669"/>
    <property type="project" value="InterPro"/>
</dbReference>
<protein>
    <submittedName>
        <fullName evidence="1">5-carboxymethyl-2-hydroxymuconate Delta-isomerase</fullName>
    </submittedName>
</protein>
<gene>
    <name evidence="1" type="ORF">FOB72_31185</name>
</gene>
<dbReference type="Pfam" id="PF02962">
    <property type="entry name" value="CHMI"/>
    <property type="match status" value="1"/>
</dbReference>
<dbReference type="RefSeq" id="WP_150377071.1">
    <property type="nucleotide sequence ID" value="NZ_CP044067.1"/>
</dbReference>
<accession>A0A5P2HFR7</accession>
<organism evidence="1 2">
    <name type="scientific">Cupriavidus pauculus</name>
    <dbReference type="NCBI Taxonomy" id="82633"/>
    <lineage>
        <taxon>Bacteria</taxon>
        <taxon>Pseudomonadati</taxon>
        <taxon>Pseudomonadota</taxon>
        <taxon>Betaproteobacteria</taxon>
        <taxon>Burkholderiales</taxon>
        <taxon>Burkholderiaceae</taxon>
        <taxon>Cupriavidus</taxon>
    </lineage>
</organism>
<dbReference type="PANTHER" id="PTHR37950:SF1">
    <property type="entry name" value="4-HYDROXYPHENYLACETATE CATABOLISM PROTEIN"/>
    <property type="match status" value="1"/>
</dbReference>
<proteinExistence type="predicted"/>
<dbReference type="EMBL" id="CP044067">
    <property type="protein sequence ID" value="QET06353.1"/>
    <property type="molecule type" value="Genomic_DNA"/>
</dbReference>
<dbReference type="SUPFAM" id="SSF55331">
    <property type="entry name" value="Tautomerase/MIF"/>
    <property type="match status" value="1"/>
</dbReference>
<dbReference type="InterPro" id="IPR004220">
    <property type="entry name" value="5-COMe_2-OHmuconate_Isoase"/>
</dbReference>
<dbReference type="AlphaFoldDB" id="A0A5P2HFR7"/>
<sequence>MPHLVIELTENTRLNCSQEELLDEANAALLASGQFEEPDIKSRCITLDVYRQGTDVADRAFVHATLSVLDGRDQATRRQLGQIVCDAIAEAIRTGDGQSVQVSVNVVEMARAIYAKTVIGA</sequence>